<dbReference type="InterPro" id="IPR002347">
    <property type="entry name" value="SDR_fam"/>
</dbReference>
<evidence type="ECO:0000313" key="2">
    <source>
        <dbReference type="EMBL" id="KAK0734954.1"/>
    </source>
</evidence>
<sequence length="354" mass="37760">MANTNIITAREFPGGPPPGASDLAVMRWGAKHPPADPTVSFAGKTVLVTGANTGLGFEAAVKFSALGADKLILGVRSAERGEAAKARILEFTGRPSNTISIVTVDLSTSASVKAFIPALEKETTRLDIALLNAGICNPTYEASKEGWEMGVQVNVMSTALMAILLLPILRATAAATGGASKPHMVFVNSHGHKGVKEDWLAKSPDKSLLKVTNDADKWDYVKSYSLVKLLAMAVMRAVARSTVAGPNGPEIIVNAVCPGLCKTDLGRNFGMMARIMQAPFQAIFGRTAEEGGRALVSATALGPESHGRFWHHDILFPMGELAMDDAFMDKTWSEILQAVERHQPDAQQILFHEG</sequence>
<dbReference type="AlphaFoldDB" id="A0AA40BIQ5"/>
<proteinExistence type="predicted"/>
<dbReference type="PRINTS" id="PR00081">
    <property type="entry name" value="GDHRDH"/>
</dbReference>
<evidence type="ECO:0000313" key="3">
    <source>
        <dbReference type="Proteomes" id="UP001172101"/>
    </source>
</evidence>
<evidence type="ECO:0000256" key="1">
    <source>
        <dbReference type="ARBA" id="ARBA00023002"/>
    </source>
</evidence>
<dbReference type="Gene3D" id="3.40.50.720">
    <property type="entry name" value="NAD(P)-binding Rossmann-like Domain"/>
    <property type="match status" value="1"/>
</dbReference>
<dbReference type="GeneID" id="85319788"/>
<keyword evidence="1" id="KW-0560">Oxidoreductase</keyword>
<dbReference type="Pfam" id="PF00106">
    <property type="entry name" value="adh_short"/>
    <property type="match status" value="1"/>
</dbReference>
<accession>A0AA40BIQ5</accession>
<dbReference type="SUPFAM" id="SSF51735">
    <property type="entry name" value="NAD(P)-binding Rossmann-fold domains"/>
    <property type="match status" value="1"/>
</dbReference>
<dbReference type="Proteomes" id="UP001172101">
    <property type="component" value="Unassembled WGS sequence"/>
</dbReference>
<keyword evidence="3" id="KW-1185">Reference proteome</keyword>
<dbReference type="PANTHER" id="PTHR43157:SF22">
    <property type="entry name" value="SHORT-CHAIN DEHYDROGENASE_REDUCTASE PHMF"/>
    <property type="match status" value="1"/>
</dbReference>
<dbReference type="PANTHER" id="PTHR43157">
    <property type="entry name" value="PHOSPHATIDYLINOSITOL-GLYCAN BIOSYNTHESIS CLASS F PROTEIN-RELATED"/>
    <property type="match status" value="1"/>
</dbReference>
<protein>
    <submittedName>
        <fullName evidence="2">Uncharacterized protein</fullName>
    </submittedName>
</protein>
<dbReference type="InterPro" id="IPR036291">
    <property type="entry name" value="NAD(P)-bd_dom_sf"/>
</dbReference>
<reference evidence="2" key="1">
    <citation type="submission" date="2023-06" db="EMBL/GenBank/DDBJ databases">
        <title>Genome-scale phylogeny and comparative genomics of the fungal order Sordariales.</title>
        <authorList>
            <consortium name="Lawrence Berkeley National Laboratory"/>
            <person name="Hensen N."/>
            <person name="Bonometti L."/>
            <person name="Westerberg I."/>
            <person name="Brannstrom I.O."/>
            <person name="Guillou S."/>
            <person name="Cros-Aarteil S."/>
            <person name="Calhoun S."/>
            <person name="Haridas S."/>
            <person name="Kuo A."/>
            <person name="Mondo S."/>
            <person name="Pangilinan J."/>
            <person name="Riley R."/>
            <person name="LaButti K."/>
            <person name="Andreopoulos B."/>
            <person name="Lipzen A."/>
            <person name="Chen C."/>
            <person name="Yanf M."/>
            <person name="Daum C."/>
            <person name="Ng V."/>
            <person name="Clum A."/>
            <person name="Steindorff A."/>
            <person name="Ohm R."/>
            <person name="Martin F."/>
            <person name="Silar P."/>
            <person name="Natvig D."/>
            <person name="Lalanne C."/>
            <person name="Gautier V."/>
            <person name="Ament-velasquez S.L."/>
            <person name="Kruys A."/>
            <person name="Hutchinson M.I."/>
            <person name="Powell A.J."/>
            <person name="Barry K."/>
            <person name="Miller A.N."/>
            <person name="Grigoriev I.V."/>
            <person name="Debuchy R."/>
            <person name="Gladieux P."/>
            <person name="Thoren M.H."/>
            <person name="Johannesson H."/>
        </authorList>
    </citation>
    <scope>NUCLEOTIDE SEQUENCE</scope>
    <source>
        <strain evidence="2">SMH2392-1A</strain>
    </source>
</reference>
<gene>
    <name evidence="2" type="ORF">B0T26DRAFT_633203</name>
</gene>
<comment type="caution">
    <text evidence="2">The sequence shown here is derived from an EMBL/GenBank/DDBJ whole genome shotgun (WGS) entry which is preliminary data.</text>
</comment>
<dbReference type="RefSeq" id="XP_060303831.1">
    <property type="nucleotide sequence ID" value="XM_060436518.1"/>
</dbReference>
<organism evidence="2 3">
    <name type="scientific">Lasiosphaeria miniovina</name>
    <dbReference type="NCBI Taxonomy" id="1954250"/>
    <lineage>
        <taxon>Eukaryota</taxon>
        <taxon>Fungi</taxon>
        <taxon>Dikarya</taxon>
        <taxon>Ascomycota</taxon>
        <taxon>Pezizomycotina</taxon>
        <taxon>Sordariomycetes</taxon>
        <taxon>Sordariomycetidae</taxon>
        <taxon>Sordariales</taxon>
        <taxon>Lasiosphaeriaceae</taxon>
        <taxon>Lasiosphaeria</taxon>
    </lineage>
</organism>
<dbReference type="GO" id="GO:0016491">
    <property type="term" value="F:oxidoreductase activity"/>
    <property type="evidence" value="ECO:0007669"/>
    <property type="project" value="UniProtKB-KW"/>
</dbReference>
<name>A0AA40BIQ5_9PEZI</name>
<dbReference type="EMBL" id="JAUIRO010000001">
    <property type="protein sequence ID" value="KAK0734954.1"/>
    <property type="molecule type" value="Genomic_DNA"/>
</dbReference>